<dbReference type="Proteomes" id="UP000663829">
    <property type="component" value="Unassembled WGS sequence"/>
</dbReference>
<gene>
    <name evidence="2" type="ORF">GPM918_LOCUS25638</name>
    <name evidence="3" type="ORF">SRO942_LOCUS25654</name>
</gene>
<feature type="compositionally biased region" description="Polar residues" evidence="1">
    <location>
        <begin position="94"/>
        <end position="139"/>
    </location>
</feature>
<feature type="compositionally biased region" description="Polar residues" evidence="1">
    <location>
        <begin position="48"/>
        <end position="73"/>
    </location>
</feature>
<dbReference type="AlphaFoldDB" id="A0A814Z9E1"/>
<dbReference type="EMBL" id="CAJOBC010010319">
    <property type="protein sequence ID" value="CAF4003230.1"/>
    <property type="molecule type" value="Genomic_DNA"/>
</dbReference>
<evidence type="ECO:0000313" key="2">
    <source>
        <dbReference type="EMBL" id="CAF1240594.1"/>
    </source>
</evidence>
<reference evidence="2" key="1">
    <citation type="submission" date="2021-02" db="EMBL/GenBank/DDBJ databases">
        <authorList>
            <person name="Nowell W R."/>
        </authorList>
    </citation>
    <scope>NUCLEOTIDE SEQUENCE</scope>
</reference>
<name>A0A814Z9E1_9BILA</name>
<proteinExistence type="predicted"/>
<keyword evidence="4" id="KW-1185">Reference proteome</keyword>
<feature type="compositionally biased region" description="Basic and acidic residues" evidence="1">
    <location>
        <begin position="75"/>
        <end position="92"/>
    </location>
</feature>
<accession>A0A814Z9E1</accession>
<feature type="region of interest" description="Disordered" evidence="1">
    <location>
        <begin position="48"/>
        <end position="155"/>
    </location>
</feature>
<feature type="compositionally biased region" description="Polar residues" evidence="1">
    <location>
        <begin position="462"/>
        <end position="471"/>
    </location>
</feature>
<evidence type="ECO:0000313" key="4">
    <source>
        <dbReference type="Proteomes" id="UP000663829"/>
    </source>
</evidence>
<feature type="compositionally biased region" description="Basic residues" evidence="1">
    <location>
        <begin position="331"/>
        <end position="345"/>
    </location>
</feature>
<dbReference type="OrthoDB" id="10058113at2759"/>
<evidence type="ECO:0000313" key="3">
    <source>
        <dbReference type="EMBL" id="CAF4003230.1"/>
    </source>
</evidence>
<dbReference type="Proteomes" id="UP000681722">
    <property type="component" value="Unassembled WGS sequence"/>
</dbReference>
<feature type="compositionally biased region" description="Acidic residues" evidence="1">
    <location>
        <begin position="497"/>
        <end position="523"/>
    </location>
</feature>
<feature type="compositionally biased region" description="Low complexity" evidence="1">
    <location>
        <begin position="416"/>
        <end position="431"/>
    </location>
</feature>
<evidence type="ECO:0000256" key="1">
    <source>
        <dbReference type="SAM" id="MobiDB-lite"/>
    </source>
</evidence>
<sequence>MAKNVSDRLSSSRNVIYGARNDTSTGKKRPVITIGVSVAERARLFGTQVKSASSKNQQTQRSVPNQQSKSNIVYQDRHDQQPNTNVDRRPKTEISYSTPQKVSNNRRSPARVNRTTHAQPSSTNSHTYSTLTRPTTRQIPHSHDHNRYSPTRHQTSSYDSFQHAIPLQQQAFGKENHAEIVLGKLYTPDNDLFLELYDRQRSPSHNTAYRISDYFQSTQDPLKVLLKNSSERYPQQQIPITTDTDLTGMQPFDLGNIMNRIQQDYLDNVRPYVSSVKFVDNDQSLADIGFITPATTRRGYTRQMDDIYHRQIPSHHHNYIDTNGFRSYDKMHRKQSINRRKHKARYRDQASSPIPSSDKMDTRRQLDTDPVTKKSSCSDLPADPIPKLPTPTATSYSEEEEESTRASGQPEMSKTTQQVSSDVTSSESSTASEDDSQEHLSTTPIQPPLSKPVDEDIRASVTAKTQTSQRSELIRPALQNQIPSTIVPAQIRKGPAEESETEESESETESDSDSDSDDEDENLDASLAAARPANTPQINARAIPQRTNTDNNLIQPFDPEDSGKSSSFTGKLKSLVNKFRRKKSLTLN</sequence>
<protein>
    <submittedName>
        <fullName evidence="2">Uncharacterized protein</fullName>
    </submittedName>
</protein>
<dbReference type="EMBL" id="CAJNOQ010010023">
    <property type="protein sequence ID" value="CAF1240594.1"/>
    <property type="molecule type" value="Genomic_DNA"/>
</dbReference>
<feature type="compositionally biased region" description="Basic and acidic residues" evidence="1">
    <location>
        <begin position="358"/>
        <end position="372"/>
    </location>
</feature>
<feature type="compositionally biased region" description="Polar residues" evidence="1">
    <location>
        <begin position="545"/>
        <end position="554"/>
    </location>
</feature>
<organism evidence="2 4">
    <name type="scientific">Didymodactylos carnosus</name>
    <dbReference type="NCBI Taxonomy" id="1234261"/>
    <lineage>
        <taxon>Eukaryota</taxon>
        <taxon>Metazoa</taxon>
        <taxon>Spiralia</taxon>
        <taxon>Gnathifera</taxon>
        <taxon>Rotifera</taxon>
        <taxon>Eurotatoria</taxon>
        <taxon>Bdelloidea</taxon>
        <taxon>Philodinida</taxon>
        <taxon>Philodinidae</taxon>
        <taxon>Didymodactylos</taxon>
    </lineage>
</organism>
<feature type="region of interest" description="Disordered" evidence="1">
    <location>
        <begin position="320"/>
        <end position="569"/>
    </location>
</feature>
<comment type="caution">
    <text evidence="2">The sequence shown here is derived from an EMBL/GenBank/DDBJ whole genome shotgun (WGS) entry which is preliminary data.</text>
</comment>